<keyword evidence="3" id="KW-1185">Reference proteome</keyword>
<name>A0A2V3IZ22_9FLOR</name>
<evidence type="ECO:0000313" key="2">
    <source>
        <dbReference type="EMBL" id="PXF47398.1"/>
    </source>
</evidence>
<dbReference type="AlphaFoldDB" id="A0A2V3IZ22"/>
<organism evidence="2 3">
    <name type="scientific">Gracilariopsis chorda</name>
    <dbReference type="NCBI Taxonomy" id="448386"/>
    <lineage>
        <taxon>Eukaryota</taxon>
        <taxon>Rhodophyta</taxon>
        <taxon>Florideophyceae</taxon>
        <taxon>Rhodymeniophycidae</taxon>
        <taxon>Gracilariales</taxon>
        <taxon>Gracilariaceae</taxon>
        <taxon>Gracilariopsis</taxon>
    </lineage>
</organism>
<accession>A0A2V3IZ22</accession>
<reference evidence="2 3" key="1">
    <citation type="journal article" date="2018" name="Mol. Biol. Evol.">
        <title>Analysis of the draft genome of the red seaweed Gracilariopsis chorda provides insights into genome size evolution in Rhodophyta.</title>
        <authorList>
            <person name="Lee J."/>
            <person name="Yang E.C."/>
            <person name="Graf L."/>
            <person name="Yang J.H."/>
            <person name="Qiu H."/>
            <person name="Zel Zion U."/>
            <person name="Chan C.X."/>
            <person name="Stephens T.G."/>
            <person name="Weber A.P.M."/>
            <person name="Boo G.H."/>
            <person name="Boo S.M."/>
            <person name="Kim K.M."/>
            <person name="Shin Y."/>
            <person name="Jung M."/>
            <person name="Lee S.J."/>
            <person name="Yim H.S."/>
            <person name="Lee J.H."/>
            <person name="Bhattacharya D."/>
            <person name="Yoon H.S."/>
        </authorList>
    </citation>
    <scope>NUCLEOTIDE SEQUENCE [LARGE SCALE GENOMIC DNA]</scope>
    <source>
        <strain evidence="2 3">SKKU-2015</strain>
        <tissue evidence="2">Whole body</tissue>
    </source>
</reference>
<dbReference type="Proteomes" id="UP000247409">
    <property type="component" value="Unassembled WGS sequence"/>
</dbReference>
<comment type="caution">
    <text evidence="2">The sequence shown here is derived from an EMBL/GenBank/DDBJ whole genome shotgun (WGS) entry which is preliminary data.</text>
</comment>
<sequence length="123" mass="13930">MTPVSKLIEPLPYRPNTTYTITFLFDNMSRFALCTYRCRSSSLRREGRLKKYGTQKTSPTRHRSPVTSHDRISEGIAKLKLSPSAHELPSKNSTRMLTALAVLREELKALGLAVDCVKLAEYD</sequence>
<dbReference type="EMBL" id="NBIV01000025">
    <property type="protein sequence ID" value="PXF47398.1"/>
    <property type="molecule type" value="Genomic_DNA"/>
</dbReference>
<protein>
    <submittedName>
        <fullName evidence="2">Uncharacterized protein</fullName>
    </submittedName>
</protein>
<feature type="compositionally biased region" description="Basic residues" evidence="1">
    <location>
        <begin position="47"/>
        <end position="64"/>
    </location>
</feature>
<feature type="region of interest" description="Disordered" evidence="1">
    <location>
        <begin position="47"/>
        <end position="71"/>
    </location>
</feature>
<gene>
    <name evidence="2" type="ORF">BWQ96_02878</name>
</gene>
<evidence type="ECO:0000256" key="1">
    <source>
        <dbReference type="SAM" id="MobiDB-lite"/>
    </source>
</evidence>
<evidence type="ECO:0000313" key="3">
    <source>
        <dbReference type="Proteomes" id="UP000247409"/>
    </source>
</evidence>
<proteinExistence type="predicted"/>